<sequence length="144" mass="16447">MKLFSTKHLTVATAIAAALLAGCTTQQTDDRPPEDIVKTRSTEHWQALMNLDFDKAYTYLAPSVKTVLSADGFKRRFSINPRQKGSPWKKTEVRSVTCADKETCQAKVFVEAQPYIPQFKGMSTTTVTDEQWVYQDGQWWLYMK</sequence>
<dbReference type="EMBL" id="STFG01000009">
    <property type="protein sequence ID" value="THU01034.1"/>
    <property type="molecule type" value="Genomic_DNA"/>
</dbReference>
<comment type="caution">
    <text evidence="2">The sequence shown here is derived from an EMBL/GenBank/DDBJ whole genome shotgun (WGS) entry which is preliminary data.</text>
</comment>
<dbReference type="Proteomes" id="UP000308917">
    <property type="component" value="Unassembled WGS sequence"/>
</dbReference>
<dbReference type="RefSeq" id="WP_136573549.1">
    <property type="nucleotide sequence ID" value="NZ_STFG01000009.1"/>
</dbReference>
<protein>
    <recommendedName>
        <fullName evidence="4">Nuclear transport factor 2 family protein</fullName>
    </recommendedName>
</protein>
<evidence type="ECO:0000313" key="2">
    <source>
        <dbReference type="EMBL" id="THU01034.1"/>
    </source>
</evidence>
<evidence type="ECO:0008006" key="4">
    <source>
        <dbReference type="Google" id="ProtNLM"/>
    </source>
</evidence>
<name>A0A4S8F4E9_9BURK</name>
<keyword evidence="3" id="KW-1185">Reference proteome</keyword>
<dbReference type="AlphaFoldDB" id="A0A4S8F4E9"/>
<dbReference type="PROSITE" id="PS51257">
    <property type="entry name" value="PROKAR_LIPOPROTEIN"/>
    <property type="match status" value="1"/>
</dbReference>
<accession>A0A4S8F4E9</accession>
<feature type="chain" id="PRO_5020574628" description="Nuclear transport factor 2 family protein" evidence="1">
    <location>
        <begin position="29"/>
        <end position="144"/>
    </location>
</feature>
<organism evidence="2 3">
    <name type="scientific">Lampropedia puyangensis</name>
    <dbReference type="NCBI Taxonomy" id="1330072"/>
    <lineage>
        <taxon>Bacteria</taxon>
        <taxon>Pseudomonadati</taxon>
        <taxon>Pseudomonadota</taxon>
        <taxon>Betaproteobacteria</taxon>
        <taxon>Burkholderiales</taxon>
        <taxon>Comamonadaceae</taxon>
        <taxon>Lampropedia</taxon>
    </lineage>
</organism>
<evidence type="ECO:0000313" key="3">
    <source>
        <dbReference type="Proteomes" id="UP000308917"/>
    </source>
</evidence>
<proteinExistence type="predicted"/>
<reference evidence="2 3" key="1">
    <citation type="journal article" date="2015" name="Antonie Van Leeuwenhoek">
        <title>Lampropedia puyangensis sp. nov., isolated from symptomatic bark of Populus ? euramericana canker and emended description of Lampropedia hyalina (Ehrenberg 1832) Lee et al. 2004.</title>
        <authorList>
            <person name="Li Y."/>
            <person name="Wang T."/>
            <person name="Piao C.G."/>
            <person name="Wang L.F."/>
            <person name="Tian G.Z."/>
            <person name="Zhu T.H."/>
            <person name="Guo M.W."/>
        </authorList>
    </citation>
    <scope>NUCLEOTIDE SEQUENCE [LARGE SCALE GENOMIC DNA]</scope>
    <source>
        <strain evidence="2 3">2-bin</strain>
    </source>
</reference>
<dbReference type="OrthoDB" id="8796993at2"/>
<feature type="signal peptide" evidence="1">
    <location>
        <begin position="1"/>
        <end position="28"/>
    </location>
</feature>
<evidence type="ECO:0000256" key="1">
    <source>
        <dbReference type="SAM" id="SignalP"/>
    </source>
</evidence>
<gene>
    <name evidence="2" type="ORF">E9531_09630</name>
</gene>
<keyword evidence="1" id="KW-0732">Signal</keyword>